<feature type="domain" description="Fibronectin type III-like" evidence="3">
    <location>
        <begin position="658"/>
        <end position="726"/>
    </location>
</feature>
<dbReference type="PANTHER" id="PTHR42715">
    <property type="entry name" value="BETA-GLUCOSIDASE"/>
    <property type="match status" value="1"/>
</dbReference>
<proteinExistence type="inferred from homology"/>
<dbReference type="InterPro" id="IPR050288">
    <property type="entry name" value="Cellulose_deg_GH3"/>
</dbReference>
<dbReference type="InterPro" id="IPR036881">
    <property type="entry name" value="Glyco_hydro_3_C_sf"/>
</dbReference>
<keyword evidence="5" id="KW-1185">Reference proteome</keyword>
<dbReference type="Pfam" id="PF00933">
    <property type="entry name" value="Glyco_hydro_3"/>
    <property type="match status" value="1"/>
</dbReference>
<keyword evidence="2 4" id="KW-0378">Hydrolase</keyword>
<evidence type="ECO:0000256" key="2">
    <source>
        <dbReference type="ARBA" id="ARBA00022801"/>
    </source>
</evidence>
<dbReference type="PRINTS" id="PR00133">
    <property type="entry name" value="GLHYDRLASE3"/>
</dbReference>
<dbReference type="SUPFAM" id="SSF51445">
    <property type="entry name" value="(Trans)glycosidases"/>
    <property type="match status" value="1"/>
</dbReference>
<protein>
    <submittedName>
        <fullName evidence="4">Glycoside hydrolase family 3 N-terminal domain-containing protein</fullName>
    </submittedName>
</protein>
<evidence type="ECO:0000256" key="1">
    <source>
        <dbReference type="ARBA" id="ARBA00005336"/>
    </source>
</evidence>
<dbReference type="RefSeq" id="WP_346759028.1">
    <property type="nucleotide sequence ID" value="NZ_JAUJEB010000003.1"/>
</dbReference>
<dbReference type="SUPFAM" id="SSF52279">
    <property type="entry name" value="Beta-D-glucan exohydrolase, C-terminal domain"/>
    <property type="match status" value="1"/>
</dbReference>
<dbReference type="SMART" id="SM01217">
    <property type="entry name" value="Fn3_like"/>
    <property type="match status" value="1"/>
</dbReference>
<comment type="caution">
    <text evidence="4">The sequence shown here is derived from an EMBL/GenBank/DDBJ whole genome shotgun (WGS) entry which is preliminary data.</text>
</comment>
<dbReference type="InterPro" id="IPR026891">
    <property type="entry name" value="Fn3-like"/>
</dbReference>
<evidence type="ECO:0000313" key="4">
    <source>
        <dbReference type="EMBL" id="MDN5213691.1"/>
    </source>
</evidence>
<dbReference type="InterPro" id="IPR017853">
    <property type="entry name" value="GH"/>
</dbReference>
<dbReference type="Gene3D" id="3.40.50.1700">
    <property type="entry name" value="Glycoside hydrolase family 3 C-terminal domain"/>
    <property type="match status" value="1"/>
</dbReference>
<dbReference type="Pfam" id="PF14310">
    <property type="entry name" value="Fn3-like"/>
    <property type="match status" value="1"/>
</dbReference>
<dbReference type="GO" id="GO:0016787">
    <property type="term" value="F:hydrolase activity"/>
    <property type="evidence" value="ECO:0007669"/>
    <property type="project" value="UniProtKB-KW"/>
</dbReference>
<dbReference type="EMBL" id="JAUJEB010000003">
    <property type="protein sequence ID" value="MDN5213691.1"/>
    <property type="molecule type" value="Genomic_DNA"/>
</dbReference>
<evidence type="ECO:0000259" key="3">
    <source>
        <dbReference type="SMART" id="SM01217"/>
    </source>
</evidence>
<gene>
    <name evidence="4" type="ORF">QQ020_16585</name>
</gene>
<comment type="similarity">
    <text evidence="1">Belongs to the glycosyl hydrolase 3 family.</text>
</comment>
<dbReference type="Gene3D" id="2.60.40.10">
    <property type="entry name" value="Immunoglobulins"/>
    <property type="match status" value="1"/>
</dbReference>
<reference evidence="4" key="1">
    <citation type="submission" date="2023-06" db="EMBL/GenBank/DDBJ databases">
        <title>Genomic of Agaribacillus aureum.</title>
        <authorList>
            <person name="Wang G."/>
        </authorList>
    </citation>
    <scope>NUCLEOTIDE SEQUENCE</scope>
    <source>
        <strain evidence="4">BMA12</strain>
    </source>
</reference>
<dbReference type="Proteomes" id="UP001172083">
    <property type="component" value="Unassembled WGS sequence"/>
</dbReference>
<evidence type="ECO:0000313" key="5">
    <source>
        <dbReference type="Proteomes" id="UP001172083"/>
    </source>
</evidence>
<dbReference type="Pfam" id="PF01915">
    <property type="entry name" value="Glyco_hydro_3_C"/>
    <property type="match status" value="1"/>
</dbReference>
<dbReference type="Gene3D" id="3.20.20.300">
    <property type="entry name" value="Glycoside hydrolase, family 3, N-terminal domain"/>
    <property type="match status" value="1"/>
</dbReference>
<dbReference type="InterPro" id="IPR001764">
    <property type="entry name" value="Glyco_hydro_3_N"/>
</dbReference>
<organism evidence="4 5">
    <name type="scientific">Agaribacillus aureus</name>
    <dbReference type="NCBI Taxonomy" id="3051825"/>
    <lineage>
        <taxon>Bacteria</taxon>
        <taxon>Pseudomonadati</taxon>
        <taxon>Bacteroidota</taxon>
        <taxon>Cytophagia</taxon>
        <taxon>Cytophagales</taxon>
        <taxon>Splendidivirgaceae</taxon>
        <taxon>Agaribacillus</taxon>
    </lineage>
</organism>
<dbReference type="PANTHER" id="PTHR42715:SF10">
    <property type="entry name" value="BETA-GLUCOSIDASE"/>
    <property type="match status" value="1"/>
</dbReference>
<dbReference type="InterPro" id="IPR002772">
    <property type="entry name" value="Glyco_hydro_3_C"/>
</dbReference>
<name>A0ABT8L8X2_9BACT</name>
<dbReference type="InterPro" id="IPR013783">
    <property type="entry name" value="Ig-like_fold"/>
</dbReference>
<accession>A0ABT8L8X2</accession>
<sequence>MKRLKLMLFLMIGTVAIPSCKNSDSRGSNTSKQRIEALIDQMTLEEKVHQLATQYPNANMRLGIPNLSANECLHGIKMDSATVFPQAIAMASTWDLDLIERMGHVVAKESRAFGIHQCYTPMLAVVRDIRWGRTEESYGEDPYLVGKIGAAYIKGLQGMGDERFDKNHIMATAKHFVADGEPMAGDNGAAHDISDYTLHNIHLYPFRMAIQEAEVGAIMPAHHLLNGVPCHANNHIMNDVLRNEWGWDGLVVSDNGDLRSLKRVFNYVPDWQHAARKGLEAGIHQELALFQGWSDHRMYGDFLISGVEKGVIPESLVDNAVSHVLQAKFQMGLFDKDVSKDERFDVIKHPDHGEPDKVSQQDAEMFKKALYVGIPKKDWRETVFDKAHDNLALEVAHKSIVLLKNEENLLPLKKGMYKKIAVVGPNGKAMRLGGYSPDLPKYYVNIVDGLQAYLGDGTEVAFAQGCDFTASTADIPEAVRLASASDITIVTIGGSEETCRENQDRDELGLPGPQQELVEAIHATGRPYIVVLLNGRPLSIEWIAENSKAIVEGWYLGQETGRAIANVLFGEVNPSGKLPISFPRNVGQVPLFYNKLETGRPRNIYNSNHEPLFAFGFGLSYTSFELSSPVLSSKTIAVGEKATVTVKVSNTGPYKGEEVVQLYIRDLMSARVRPLKELRNFVRITLEPGQTGEVALEIGPQQLEYWNDGEWKVEPGDFEIMVGVNSIDLKKTQLTVHN</sequence>
<dbReference type="InterPro" id="IPR036962">
    <property type="entry name" value="Glyco_hydro_3_N_sf"/>
</dbReference>